<dbReference type="NCBIfam" id="TIGR04256">
    <property type="entry name" value="GxxExxY"/>
    <property type="match status" value="1"/>
</dbReference>
<dbReference type="Pfam" id="PF13366">
    <property type="entry name" value="PDDEXK_3"/>
    <property type="match status" value="1"/>
</dbReference>
<name>A0A1G7RMH1_9FLAO</name>
<dbReference type="STRING" id="454006.SAMN05421825_2716"/>
<protein>
    <submittedName>
        <fullName evidence="1">GxxExxY protein</fullName>
    </submittedName>
</protein>
<dbReference type="OrthoDB" id="1119698at2"/>
<organism evidence="1 2">
    <name type="scientific">Epilithonimonas hungarica</name>
    <dbReference type="NCBI Taxonomy" id="454006"/>
    <lineage>
        <taxon>Bacteria</taxon>
        <taxon>Pseudomonadati</taxon>
        <taxon>Bacteroidota</taxon>
        <taxon>Flavobacteriia</taxon>
        <taxon>Flavobacteriales</taxon>
        <taxon>Weeksellaceae</taxon>
        <taxon>Chryseobacterium group</taxon>
        <taxon>Epilithonimonas</taxon>
    </lineage>
</organism>
<accession>A0A1G7RMH1</accession>
<dbReference type="RefSeq" id="WP_089873962.1">
    <property type="nucleotide sequence ID" value="NZ_FNBH01000003.1"/>
</dbReference>
<dbReference type="Proteomes" id="UP000199203">
    <property type="component" value="Unassembled WGS sequence"/>
</dbReference>
<evidence type="ECO:0000313" key="2">
    <source>
        <dbReference type="Proteomes" id="UP000199203"/>
    </source>
</evidence>
<reference evidence="2" key="1">
    <citation type="submission" date="2016-10" db="EMBL/GenBank/DDBJ databases">
        <authorList>
            <person name="Varghese N."/>
            <person name="Submissions S."/>
        </authorList>
    </citation>
    <scope>NUCLEOTIDE SEQUENCE [LARGE SCALE GENOMIC DNA]</scope>
    <source>
        <strain evidence="2">DSM 19684</strain>
    </source>
</reference>
<proteinExistence type="predicted"/>
<dbReference type="AlphaFoldDB" id="A0A1G7RMH1"/>
<dbReference type="EMBL" id="FNBH01000003">
    <property type="protein sequence ID" value="SDG11988.1"/>
    <property type="molecule type" value="Genomic_DNA"/>
</dbReference>
<dbReference type="InterPro" id="IPR011604">
    <property type="entry name" value="PDDEXK-like_dom_sf"/>
</dbReference>
<evidence type="ECO:0000313" key="1">
    <source>
        <dbReference type="EMBL" id="SDG11988.1"/>
    </source>
</evidence>
<gene>
    <name evidence="1" type="ORF">SAMN05421825_2716</name>
</gene>
<dbReference type="Gene3D" id="3.90.320.10">
    <property type="match status" value="1"/>
</dbReference>
<keyword evidence="2" id="KW-1185">Reference proteome</keyword>
<sequence>MDENELAKIVVDLGFKIYKKLGAGLFESVYEECLFHDIKKIGLKVEKQKSLSIIYDDLVIENAFKIDLLVENKLILEIKTVDYLNDVHKAQILTYLKMTNCKLGLLMNFRTDYYKNGIKRVVNNI</sequence>
<dbReference type="InterPro" id="IPR026350">
    <property type="entry name" value="GxxExxY"/>
</dbReference>